<dbReference type="GO" id="GO:0005886">
    <property type="term" value="C:plasma membrane"/>
    <property type="evidence" value="ECO:0007669"/>
    <property type="project" value="UniProtKB-SubCell"/>
</dbReference>
<evidence type="ECO:0000256" key="7">
    <source>
        <dbReference type="ARBA" id="ARBA00029447"/>
    </source>
</evidence>
<dbReference type="SUPFAM" id="SSF58104">
    <property type="entry name" value="Methyl-accepting chemotaxis protein (MCP) signaling domain"/>
    <property type="match status" value="1"/>
</dbReference>
<evidence type="ECO:0000313" key="13">
    <source>
        <dbReference type="Proteomes" id="UP000241167"/>
    </source>
</evidence>
<dbReference type="GO" id="GO:0006935">
    <property type="term" value="P:chemotaxis"/>
    <property type="evidence" value="ECO:0007669"/>
    <property type="project" value="UniProtKB-KW"/>
</dbReference>
<organism evidence="12 13">
    <name type="scientific">Allosphingosinicella deserti</name>
    <dbReference type="NCBI Taxonomy" id="2116704"/>
    <lineage>
        <taxon>Bacteria</taxon>
        <taxon>Pseudomonadati</taxon>
        <taxon>Pseudomonadota</taxon>
        <taxon>Alphaproteobacteria</taxon>
        <taxon>Sphingomonadales</taxon>
        <taxon>Sphingomonadaceae</taxon>
        <taxon>Allosphingosinicella</taxon>
    </lineage>
</organism>
<evidence type="ECO:0008006" key="14">
    <source>
        <dbReference type="Google" id="ProtNLM"/>
    </source>
</evidence>
<dbReference type="SUPFAM" id="SSF158472">
    <property type="entry name" value="HAMP domain-like"/>
    <property type="match status" value="1"/>
</dbReference>
<evidence type="ECO:0000259" key="11">
    <source>
        <dbReference type="PROSITE" id="PS50885"/>
    </source>
</evidence>
<evidence type="ECO:0000313" key="12">
    <source>
        <dbReference type="EMBL" id="PSJ37079.1"/>
    </source>
</evidence>
<dbReference type="Pfam" id="PF00672">
    <property type="entry name" value="HAMP"/>
    <property type="match status" value="1"/>
</dbReference>
<dbReference type="Pfam" id="PF17202">
    <property type="entry name" value="sCache_3_3"/>
    <property type="match status" value="1"/>
</dbReference>
<feature type="domain" description="HAMP" evidence="11">
    <location>
        <begin position="214"/>
        <end position="267"/>
    </location>
</feature>
<keyword evidence="4 9" id="KW-0812">Transmembrane</keyword>
<dbReference type="OrthoDB" id="5292010at2"/>
<sequence>MFVTLRARIDALALQAKVTLMIVLALIALSLASFAATATFLYADAEERAVERQETNMRVAWDVLGRYGRDLRLEGETLYAGSVALNGRYDAVDRIKQLVGGTATIFAHDTRISTNVKKEDGSRAVGTKLAAGPTYDAVLKRGEPFRGRAEILGTSYFTAYDPIKDAGGKVVGVLYVGVPADDFLSNVNTIGFSLAGIALLVTLLVALLCRRFARELFQPLVGMTQAVDKLAKGDLAADVPGTDRKDEVGTIARTVLVFRETAIQKAKSDEEQKVGVAAIAASLHQLAQGDLTAQVGDVPAAYAQLKDDFNAAADQLRDAMGAIVGTAASLHGGSGEISHAADDLSRRTEQSAAALEETSAAMTQIMETVRASAARASEAQRLANAVRNQAGASESVVASAVQAMTGIEKSSQEITKIIDVIEKIAFQTNLLALNASVEAAHAGEAGRAFAVVANEVRALAQRSADAAREITALISTSAEQVQSGVGLVGEAGRALHAIIAEIGDVSTIVSEIAHAADQQASALIEVNAGIADMDKVTQQNAAMVEQSTAAARNLADEASGLARLVGQFETGAEPIPVVHHPARTAAEKRHAPRVLGNTALKADCAEDAWNAF</sequence>
<evidence type="ECO:0000256" key="2">
    <source>
        <dbReference type="ARBA" id="ARBA00022475"/>
    </source>
</evidence>
<dbReference type="PROSITE" id="PS50111">
    <property type="entry name" value="CHEMOTAXIS_TRANSDUC_2"/>
    <property type="match status" value="1"/>
</dbReference>
<dbReference type="GO" id="GO:0007165">
    <property type="term" value="P:signal transduction"/>
    <property type="evidence" value="ECO:0007669"/>
    <property type="project" value="UniProtKB-KW"/>
</dbReference>
<evidence type="ECO:0000256" key="5">
    <source>
        <dbReference type="ARBA" id="ARBA00022989"/>
    </source>
</evidence>
<keyword evidence="6 9" id="KW-0472">Membrane</keyword>
<dbReference type="CDD" id="cd11386">
    <property type="entry name" value="MCP_signal"/>
    <property type="match status" value="1"/>
</dbReference>
<keyword evidence="13" id="KW-1185">Reference proteome</keyword>
<evidence type="ECO:0000256" key="4">
    <source>
        <dbReference type="ARBA" id="ARBA00022692"/>
    </source>
</evidence>
<name>A0A2P7QGJ0_9SPHN</name>
<dbReference type="SUPFAM" id="SSF103190">
    <property type="entry name" value="Sensory domain-like"/>
    <property type="match status" value="1"/>
</dbReference>
<dbReference type="Proteomes" id="UP000241167">
    <property type="component" value="Unassembled WGS sequence"/>
</dbReference>
<keyword evidence="5 9" id="KW-1133">Transmembrane helix</keyword>
<accession>A0A2P7QGJ0</accession>
<keyword evidence="8" id="KW-0807">Transducer</keyword>
<dbReference type="InterPro" id="IPR033463">
    <property type="entry name" value="sCache_3"/>
</dbReference>
<dbReference type="RefSeq" id="WP_106515521.1">
    <property type="nucleotide sequence ID" value="NZ_PXYI01000010.1"/>
</dbReference>
<dbReference type="PANTHER" id="PTHR43531:SF11">
    <property type="entry name" value="METHYL-ACCEPTING CHEMOTAXIS PROTEIN 3"/>
    <property type="match status" value="1"/>
</dbReference>
<dbReference type="InterPro" id="IPR004089">
    <property type="entry name" value="MCPsignal_dom"/>
</dbReference>
<comment type="similarity">
    <text evidence="7">Belongs to the methyl-accepting chemotaxis (MCP) protein family.</text>
</comment>
<feature type="domain" description="HAMP" evidence="11">
    <location>
        <begin position="276"/>
        <end position="321"/>
    </location>
</feature>
<dbReference type="PROSITE" id="PS50885">
    <property type="entry name" value="HAMP"/>
    <property type="match status" value="2"/>
</dbReference>
<feature type="domain" description="Methyl-accepting transducer" evidence="10">
    <location>
        <begin position="326"/>
        <end position="555"/>
    </location>
</feature>
<dbReference type="EMBL" id="PXYI01000010">
    <property type="protein sequence ID" value="PSJ37079.1"/>
    <property type="molecule type" value="Genomic_DNA"/>
</dbReference>
<dbReference type="SMART" id="SM00304">
    <property type="entry name" value="HAMP"/>
    <property type="match status" value="2"/>
</dbReference>
<comment type="subcellular location">
    <subcellularLocation>
        <location evidence="1">Cell membrane</location>
        <topology evidence="1">Multi-pass membrane protein</topology>
    </subcellularLocation>
</comment>
<evidence type="ECO:0000259" key="10">
    <source>
        <dbReference type="PROSITE" id="PS50111"/>
    </source>
</evidence>
<feature type="transmembrane region" description="Helical" evidence="9">
    <location>
        <begin position="190"/>
        <end position="209"/>
    </location>
</feature>
<feature type="transmembrane region" description="Helical" evidence="9">
    <location>
        <begin position="20"/>
        <end position="43"/>
    </location>
</feature>
<dbReference type="InterPro" id="IPR003660">
    <property type="entry name" value="HAMP_dom"/>
</dbReference>
<evidence type="ECO:0000256" key="9">
    <source>
        <dbReference type="SAM" id="Phobius"/>
    </source>
</evidence>
<keyword evidence="2" id="KW-1003">Cell membrane</keyword>
<evidence type="ECO:0000256" key="3">
    <source>
        <dbReference type="ARBA" id="ARBA00022500"/>
    </source>
</evidence>
<dbReference type="FunFam" id="1.10.287.950:FF:000001">
    <property type="entry name" value="Methyl-accepting chemotaxis sensory transducer"/>
    <property type="match status" value="1"/>
</dbReference>
<comment type="caution">
    <text evidence="12">The sequence shown here is derived from an EMBL/GenBank/DDBJ whole genome shotgun (WGS) entry which is preliminary data.</text>
</comment>
<evidence type="ECO:0000256" key="8">
    <source>
        <dbReference type="PROSITE-ProRule" id="PRU00284"/>
    </source>
</evidence>
<dbReference type="PANTHER" id="PTHR43531">
    <property type="entry name" value="PROTEIN ICFG"/>
    <property type="match status" value="1"/>
</dbReference>
<dbReference type="AlphaFoldDB" id="A0A2P7QGJ0"/>
<dbReference type="InterPro" id="IPR029151">
    <property type="entry name" value="Sensor-like_sf"/>
</dbReference>
<dbReference type="Gene3D" id="1.10.287.950">
    <property type="entry name" value="Methyl-accepting chemotaxis protein"/>
    <property type="match status" value="1"/>
</dbReference>
<dbReference type="Pfam" id="PF00015">
    <property type="entry name" value="MCPsignal"/>
    <property type="match status" value="1"/>
</dbReference>
<gene>
    <name evidence="12" type="ORF">C7I55_23740</name>
</gene>
<proteinExistence type="inferred from homology"/>
<dbReference type="Gene3D" id="1.10.8.500">
    <property type="entry name" value="HAMP domain in histidine kinase"/>
    <property type="match status" value="1"/>
</dbReference>
<reference evidence="12 13" key="1">
    <citation type="submission" date="2018-03" db="EMBL/GenBank/DDBJ databases">
        <title>The draft genome of Sphingosinicella sp. GL-C-18.</title>
        <authorList>
            <person name="Liu L."/>
            <person name="Li L."/>
            <person name="Liang L."/>
            <person name="Zhang X."/>
            <person name="Wang T."/>
        </authorList>
    </citation>
    <scope>NUCLEOTIDE SEQUENCE [LARGE SCALE GENOMIC DNA]</scope>
    <source>
        <strain evidence="12 13">GL-C-18</strain>
    </source>
</reference>
<dbReference type="SMART" id="SM00283">
    <property type="entry name" value="MA"/>
    <property type="match status" value="1"/>
</dbReference>
<evidence type="ECO:0000256" key="1">
    <source>
        <dbReference type="ARBA" id="ARBA00004651"/>
    </source>
</evidence>
<dbReference type="InterPro" id="IPR051310">
    <property type="entry name" value="MCP_chemotaxis"/>
</dbReference>
<protein>
    <recommendedName>
        <fullName evidence="14">Methyl-accepting chemotaxis protein</fullName>
    </recommendedName>
</protein>
<dbReference type="CDD" id="cd06225">
    <property type="entry name" value="HAMP"/>
    <property type="match status" value="1"/>
</dbReference>
<keyword evidence="3" id="KW-0145">Chemotaxis</keyword>
<evidence type="ECO:0000256" key="6">
    <source>
        <dbReference type="ARBA" id="ARBA00023136"/>
    </source>
</evidence>